<gene>
    <name evidence="6" type="ordered locus">Turpa_1812</name>
</gene>
<dbReference type="CDD" id="cd00412">
    <property type="entry name" value="pyrophosphatase"/>
    <property type="match status" value="1"/>
</dbReference>
<evidence type="ECO:0000256" key="3">
    <source>
        <dbReference type="ARBA" id="ARBA00022723"/>
    </source>
</evidence>
<keyword evidence="5" id="KW-0460">Magnesium</keyword>
<dbReference type="NCBIfam" id="NF001886">
    <property type="entry name" value="PRK00642.1"/>
    <property type="match status" value="1"/>
</dbReference>
<dbReference type="Gene3D" id="3.90.80.10">
    <property type="entry name" value="Inorganic pyrophosphatase"/>
    <property type="match status" value="1"/>
</dbReference>
<dbReference type="InterPro" id="IPR008162">
    <property type="entry name" value="Pyrophosphatase"/>
</dbReference>
<dbReference type="EC" id="3.6.1.1" evidence="2"/>
<dbReference type="AlphaFoldDB" id="I4B5A2"/>
<evidence type="ECO:0000256" key="5">
    <source>
        <dbReference type="ARBA" id="ARBA00022842"/>
    </source>
</evidence>
<name>I4B5A2_TURPD</name>
<dbReference type="InterPro" id="IPR036649">
    <property type="entry name" value="Pyrophosphatase_sf"/>
</dbReference>
<dbReference type="HOGENOM" id="CLU_073198_2_1_12"/>
<dbReference type="PANTHER" id="PTHR10286">
    <property type="entry name" value="INORGANIC PYROPHOSPHATASE"/>
    <property type="match status" value="1"/>
</dbReference>
<dbReference type="EMBL" id="CP002959">
    <property type="protein sequence ID" value="AFM12459.1"/>
    <property type="molecule type" value="Genomic_DNA"/>
</dbReference>
<organism evidence="6 7">
    <name type="scientific">Turneriella parva (strain ATCC BAA-1111 / DSM 21527 / NCTC 11395 / H)</name>
    <name type="common">Leptospira parva</name>
    <dbReference type="NCBI Taxonomy" id="869212"/>
    <lineage>
        <taxon>Bacteria</taxon>
        <taxon>Pseudomonadati</taxon>
        <taxon>Spirochaetota</taxon>
        <taxon>Spirochaetia</taxon>
        <taxon>Leptospirales</taxon>
        <taxon>Leptospiraceae</taxon>
        <taxon>Turneriella</taxon>
    </lineage>
</organism>
<protein>
    <recommendedName>
        <fullName evidence="2">inorganic diphosphatase</fullName>
        <ecNumber evidence="2">3.6.1.1</ecNumber>
    </recommendedName>
</protein>
<dbReference type="KEGG" id="tpx:Turpa_1812"/>
<reference evidence="6 7" key="1">
    <citation type="submission" date="2012-06" db="EMBL/GenBank/DDBJ databases">
        <title>The complete chromosome of genome of Turneriella parva DSM 21527.</title>
        <authorList>
            <consortium name="US DOE Joint Genome Institute (JGI-PGF)"/>
            <person name="Lucas S."/>
            <person name="Han J."/>
            <person name="Lapidus A."/>
            <person name="Bruce D."/>
            <person name="Goodwin L."/>
            <person name="Pitluck S."/>
            <person name="Peters L."/>
            <person name="Kyrpides N."/>
            <person name="Mavromatis K."/>
            <person name="Ivanova N."/>
            <person name="Mikhailova N."/>
            <person name="Chertkov O."/>
            <person name="Detter J.C."/>
            <person name="Tapia R."/>
            <person name="Han C."/>
            <person name="Land M."/>
            <person name="Hauser L."/>
            <person name="Markowitz V."/>
            <person name="Cheng J.-F."/>
            <person name="Hugenholtz P."/>
            <person name="Woyke T."/>
            <person name="Wu D."/>
            <person name="Gronow S."/>
            <person name="Wellnitz S."/>
            <person name="Brambilla E."/>
            <person name="Klenk H.-P."/>
            <person name="Eisen J.A."/>
        </authorList>
    </citation>
    <scope>NUCLEOTIDE SEQUENCE [LARGE SCALE GENOMIC DNA]</scope>
    <source>
        <strain evidence="7">ATCC BAA-1111 / DSM 21527 / NCTC 11395 / H</strain>
    </source>
</reference>
<dbReference type="Pfam" id="PF00719">
    <property type="entry name" value="Pyrophosphatase"/>
    <property type="match status" value="1"/>
</dbReference>
<dbReference type="PATRIC" id="fig|869212.3.peg.1811"/>
<accession>I4B5A2</accession>
<dbReference type="Proteomes" id="UP000006048">
    <property type="component" value="Chromosome"/>
</dbReference>
<dbReference type="GO" id="GO:0006796">
    <property type="term" value="P:phosphate-containing compound metabolic process"/>
    <property type="evidence" value="ECO:0007669"/>
    <property type="project" value="InterPro"/>
</dbReference>
<evidence type="ECO:0000256" key="1">
    <source>
        <dbReference type="ARBA" id="ARBA00001946"/>
    </source>
</evidence>
<keyword evidence="3" id="KW-0479">Metal-binding</keyword>
<comment type="cofactor">
    <cofactor evidence="1">
        <name>Mg(2+)</name>
        <dbReference type="ChEBI" id="CHEBI:18420"/>
    </cofactor>
</comment>
<sequence length="201" mass="22570">MKLSQFTAHPWHGVAIGDEAPSVVTAFIEIVPSDTIKYEIDKASGLMKVDRPQKYSSLPPALYGFIPQTYCDERIRALANDKKVTSGDHDPLDICVITERSIGSNGFLVRARTIGGLRLIDEQEADDKIIAVMADDPIYGSIETLKDAPQSLIDRIRHYFLTYKDFPGQKRKIEMGEVYERDVACKVIEAAVADYKAKFHY</sequence>
<keyword evidence="4" id="KW-0378">Hydrolase</keyword>
<dbReference type="OrthoDB" id="5187599at2"/>
<dbReference type="RefSeq" id="WP_014802968.1">
    <property type="nucleotide sequence ID" value="NC_018020.1"/>
</dbReference>
<dbReference type="SUPFAM" id="SSF50324">
    <property type="entry name" value="Inorganic pyrophosphatase"/>
    <property type="match status" value="1"/>
</dbReference>
<dbReference type="GO" id="GO:0000287">
    <property type="term" value="F:magnesium ion binding"/>
    <property type="evidence" value="ECO:0007669"/>
    <property type="project" value="InterPro"/>
</dbReference>
<evidence type="ECO:0000313" key="6">
    <source>
        <dbReference type="EMBL" id="AFM12459.1"/>
    </source>
</evidence>
<proteinExistence type="predicted"/>
<dbReference type="STRING" id="869212.Turpa_1812"/>
<keyword evidence="7" id="KW-1185">Reference proteome</keyword>
<evidence type="ECO:0000256" key="4">
    <source>
        <dbReference type="ARBA" id="ARBA00022801"/>
    </source>
</evidence>
<evidence type="ECO:0000313" key="7">
    <source>
        <dbReference type="Proteomes" id="UP000006048"/>
    </source>
</evidence>
<dbReference type="GO" id="GO:0005737">
    <property type="term" value="C:cytoplasm"/>
    <property type="evidence" value="ECO:0007669"/>
    <property type="project" value="InterPro"/>
</dbReference>
<evidence type="ECO:0000256" key="2">
    <source>
        <dbReference type="ARBA" id="ARBA00012146"/>
    </source>
</evidence>
<dbReference type="GO" id="GO:0004427">
    <property type="term" value="F:inorganic diphosphate phosphatase activity"/>
    <property type="evidence" value="ECO:0007669"/>
    <property type="project" value="UniProtKB-EC"/>
</dbReference>